<evidence type="ECO:0000313" key="2">
    <source>
        <dbReference type="Proteomes" id="UP000011769"/>
    </source>
</evidence>
<organism evidence="1 2">
    <name type="scientific">Streptococcus parauberis KRS-02083</name>
    <dbReference type="NCBI Taxonomy" id="1207545"/>
    <lineage>
        <taxon>Bacteria</taxon>
        <taxon>Bacillati</taxon>
        <taxon>Bacillota</taxon>
        <taxon>Bacilli</taxon>
        <taxon>Lactobacillales</taxon>
        <taxon>Streptococcaceae</taxon>
        <taxon>Streptococcus</taxon>
    </lineage>
</organism>
<name>A0ABP2T062_9STRE</name>
<sequence length="129" mass="14426">MNKFVDGNLTVIIQDLKKLGREGGASAYLDNGDMMVLKAKYGTIRKRAFIGGKATVVDLKVDYKNILPKIKLINRNGILVAKRFRLGSSNLLKLTGSGYNRLSRKERKNGTIQKVSTPRRINVTSKNKF</sequence>
<comment type="caution">
    <text evidence="1">The sequence shown here is derived from an EMBL/GenBank/DDBJ whole genome shotgun (WGS) entry which is preliminary data.</text>
</comment>
<reference evidence="1 2" key="1">
    <citation type="journal article" date="2013" name="PLoS ONE">
        <title>Comparative Genomic Characterization of Three Streptococcus parauberis Strains in Fish Pathogen, as Assessed by Wide-Genome Analyses.</title>
        <authorList>
            <person name="Nho S.W."/>
            <person name="Hikima J."/>
            <person name="Park S.B."/>
            <person name="Jang H.B."/>
            <person name="Cha I.S."/>
            <person name="Yasuike M."/>
            <person name="Nakamura Y."/>
            <person name="Fujiwara A."/>
            <person name="Sano M."/>
            <person name="Kanai K."/>
            <person name="Kondo H."/>
            <person name="Hirono I."/>
            <person name="Takeyama H."/>
            <person name="Aoki T."/>
            <person name="Jung T.S."/>
        </authorList>
    </citation>
    <scope>NUCLEOTIDE SEQUENCE [LARGE SCALE GENOMIC DNA]</scope>
    <source>
        <strain evidence="1 2">KRS-02083</strain>
    </source>
</reference>
<gene>
    <name evidence="1" type="ORF">SPJ1_0033</name>
</gene>
<protein>
    <submittedName>
        <fullName evidence="1">Uncharacterized protein</fullName>
    </submittedName>
</protein>
<dbReference type="GeneID" id="61420067"/>
<keyword evidence="2" id="KW-1185">Reference proteome</keyword>
<accession>A0ABP2T062</accession>
<dbReference type="Proteomes" id="UP000011769">
    <property type="component" value="Unassembled WGS sequence"/>
</dbReference>
<evidence type="ECO:0000313" key="1">
    <source>
        <dbReference type="EMBL" id="EMG26071.1"/>
    </source>
</evidence>
<proteinExistence type="predicted"/>
<dbReference type="RefSeq" id="WP_003102799.1">
    <property type="nucleotide sequence ID" value="NZ_ALYM01000001.1"/>
</dbReference>
<dbReference type="EMBL" id="ALYM01000001">
    <property type="protein sequence ID" value="EMG26071.1"/>
    <property type="molecule type" value="Genomic_DNA"/>
</dbReference>